<evidence type="ECO:0000256" key="5">
    <source>
        <dbReference type="ARBA" id="ARBA00023027"/>
    </source>
</evidence>
<dbReference type="Gene3D" id="3.40.50.1220">
    <property type="entry name" value="TPP-binding domain"/>
    <property type="match status" value="1"/>
</dbReference>
<dbReference type="InterPro" id="IPR050134">
    <property type="entry name" value="NAD-dep_sirtuin_deacylases"/>
</dbReference>
<comment type="similarity">
    <text evidence="1 6">Belongs to the sirtuin family. Class I subfamily.</text>
</comment>
<feature type="binding site" evidence="9">
    <location>
        <position position="241"/>
    </location>
    <ligand>
        <name>Zn(2+)</name>
        <dbReference type="ChEBI" id="CHEBI:29105"/>
    </ligand>
</feature>
<evidence type="ECO:0000256" key="1">
    <source>
        <dbReference type="ARBA" id="ARBA00006924"/>
    </source>
</evidence>
<evidence type="ECO:0000313" key="14">
    <source>
        <dbReference type="Proteomes" id="UP001210925"/>
    </source>
</evidence>
<accession>A0AAD5ULB6</accession>
<comment type="caution">
    <text evidence="10">Lacks conserved residue(s) required for the propagation of feature annotation.</text>
</comment>
<feature type="binding site" evidence="9">
    <location>
        <position position="161"/>
    </location>
    <ligand>
        <name>Zn(2+)</name>
        <dbReference type="ChEBI" id="CHEBI:29105"/>
    </ligand>
</feature>
<evidence type="ECO:0000313" key="13">
    <source>
        <dbReference type="EMBL" id="KAJ3261153.1"/>
    </source>
</evidence>
<evidence type="ECO:0000259" key="12">
    <source>
        <dbReference type="PROSITE" id="PS50305"/>
    </source>
</evidence>
<feature type="binding site" evidence="8">
    <location>
        <position position="336"/>
    </location>
    <ligand>
        <name>NAD(+)</name>
        <dbReference type="ChEBI" id="CHEBI:57540"/>
    </ligand>
</feature>
<comment type="caution">
    <text evidence="13">The sequence shown here is derived from an EMBL/GenBank/DDBJ whole genome shotgun (WGS) entry which is preliminary data.</text>
</comment>
<keyword evidence="14" id="KW-1185">Reference proteome</keyword>
<evidence type="ECO:0000256" key="6">
    <source>
        <dbReference type="PIRNR" id="PIRNR037938"/>
    </source>
</evidence>
<dbReference type="PIRSF" id="PIRSF037938">
    <property type="entry name" value="SIR2_euk"/>
    <property type="match status" value="1"/>
</dbReference>
<evidence type="ECO:0000256" key="8">
    <source>
        <dbReference type="PIRSR" id="PIRSR037938-2"/>
    </source>
</evidence>
<comment type="cofactor">
    <cofactor evidence="9">
        <name>Zn(2+)</name>
        <dbReference type="ChEBI" id="CHEBI:29105"/>
    </cofactor>
    <text evidence="9">Binds 1 zinc ion per subunit.</text>
</comment>
<evidence type="ECO:0000256" key="2">
    <source>
        <dbReference type="ARBA" id="ARBA00022679"/>
    </source>
</evidence>
<feature type="binding site" evidence="8">
    <location>
        <begin position="133"/>
        <end position="136"/>
    </location>
    <ligand>
        <name>NAD(+)</name>
        <dbReference type="ChEBI" id="CHEBI:57540"/>
    </ligand>
</feature>
<dbReference type="GO" id="GO:0070403">
    <property type="term" value="F:NAD+ binding"/>
    <property type="evidence" value="ECO:0007669"/>
    <property type="project" value="UniProtKB-UniRule"/>
</dbReference>
<evidence type="ECO:0000256" key="3">
    <source>
        <dbReference type="ARBA" id="ARBA00022723"/>
    </source>
</evidence>
<dbReference type="SUPFAM" id="SSF52467">
    <property type="entry name" value="DHS-like NAD/FAD-binding domain"/>
    <property type="match status" value="1"/>
</dbReference>
<keyword evidence="5 6" id="KW-0520">NAD</keyword>
<evidence type="ECO:0000256" key="10">
    <source>
        <dbReference type="PROSITE-ProRule" id="PRU00236"/>
    </source>
</evidence>
<evidence type="ECO:0000256" key="7">
    <source>
        <dbReference type="PIRSR" id="PIRSR037938-1"/>
    </source>
</evidence>
<keyword evidence="3 6" id="KW-0479">Metal-binding</keyword>
<feature type="active site" description="Proton acceptor" evidence="7">
    <location>
        <position position="153"/>
    </location>
</feature>
<feature type="binding site" evidence="8">
    <location>
        <begin position="54"/>
        <end position="58"/>
    </location>
    <ligand>
        <name>NAD(+)</name>
        <dbReference type="ChEBI" id="CHEBI:57540"/>
    </ligand>
</feature>
<dbReference type="InterPro" id="IPR026590">
    <property type="entry name" value="Ssirtuin_cat_dom"/>
</dbReference>
<dbReference type="InterPro" id="IPR029035">
    <property type="entry name" value="DHS-like_NAD/FAD-binding_dom"/>
</dbReference>
<feature type="binding site" evidence="8">
    <location>
        <begin position="303"/>
        <end position="305"/>
    </location>
    <ligand>
        <name>NAD(+)</name>
        <dbReference type="ChEBI" id="CHEBI:57540"/>
    </ligand>
</feature>
<feature type="domain" description="Deacetylase sirtuin-type" evidence="12">
    <location>
        <begin position="26"/>
        <end position="350"/>
    </location>
</feature>
<feature type="binding site" evidence="8">
    <location>
        <begin position="61"/>
        <end position="63"/>
    </location>
    <ligand>
        <name>NAD(+)</name>
        <dbReference type="ChEBI" id="CHEBI:57540"/>
    </ligand>
</feature>
<dbReference type="InterPro" id="IPR003000">
    <property type="entry name" value="Sirtuin"/>
</dbReference>
<dbReference type="AlphaFoldDB" id="A0AAD5ULB6"/>
<comment type="catalytic activity">
    <reaction evidence="6">
        <text>N(6)-acetyl-L-lysyl-[protein] + NAD(+) + H2O = 2''-O-acetyl-ADP-D-ribose + nicotinamide + L-lysyl-[protein]</text>
        <dbReference type="Rhea" id="RHEA:43636"/>
        <dbReference type="Rhea" id="RHEA-COMP:9752"/>
        <dbReference type="Rhea" id="RHEA-COMP:10731"/>
        <dbReference type="ChEBI" id="CHEBI:15377"/>
        <dbReference type="ChEBI" id="CHEBI:17154"/>
        <dbReference type="ChEBI" id="CHEBI:29969"/>
        <dbReference type="ChEBI" id="CHEBI:57540"/>
        <dbReference type="ChEBI" id="CHEBI:61930"/>
        <dbReference type="ChEBI" id="CHEBI:83767"/>
        <dbReference type="EC" id="2.3.1.286"/>
    </reaction>
</comment>
<name>A0AAD5ULB6_9FUNG</name>
<gene>
    <name evidence="13" type="primary">SIRT2</name>
    <name evidence="13" type="ORF">HK103_006462</name>
</gene>
<dbReference type="PANTHER" id="PTHR11085:SF6">
    <property type="entry name" value="NAD-DEPENDENT PROTEIN DEACETYLASE SIRTUIN-2"/>
    <property type="match status" value="1"/>
</dbReference>
<dbReference type="EC" id="2.3.1.286" evidence="6"/>
<dbReference type="InterPro" id="IPR017328">
    <property type="entry name" value="Sirtuin_class_I"/>
</dbReference>
<dbReference type="GO" id="GO:0005634">
    <property type="term" value="C:nucleus"/>
    <property type="evidence" value="ECO:0007669"/>
    <property type="project" value="TreeGrafter"/>
</dbReference>
<evidence type="ECO:0000256" key="4">
    <source>
        <dbReference type="ARBA" id="ARBA00022833"/>
    </source>
</evidence>
<dbReference type="Proteomes" id="UP001210925">
    <property type="component" value="Unassembled WGS sequence"/>
</dbReference>
<evidence type="ECO:0000256" key="11">
    <source>
        <dbReference type="SAM" id="MobiDB-lite"/>
    </source>
</evidence>
<reference evidence="13" key="1">
    <citation type="submission" date="2020-05" db="EMBL/GenBank/DDBJ databases">
        <title>Phylogenomic resolution of chytrid fungi.</title>
        <authorList>
            <person name="Stajich J.E."/>
            <person name="Amses K."/>
            <person name="Simmons R."/>
            <person name="Seto K."/>
            <person name="Myers J."/>
            <person name="Bonds A."/>
            <person name="Quandt C.A."/>
            <person name="Barry K."/>
            <person name="Liu P."/>
            <person name="Grigoriev I."/>
            <person name="Longcore J.E."/>
            <person name="James T.Y."/>
        </authorList>
    </citation>
    <scope>NUCLEOTIDE SEQUENCE</scope>
    <source>
        <strain evidence="13">PLAUS21</strain>
    </source>
</reference>
<dbReference type="PANTHER" id="PTHR11085">
    <property type="entry name" value="NAD-DEPENDENT PROTEIN DEACYLASE SIRTUIN-5, MITOCHONDRIAL-RELATED"/>
    <property type="match status" value="1"/>
</dbReference>
<feature type="binding site" evidence="9">
    <location>
        <position position="239"/>
    </location>
    <ligand>
        <name>Zn(2+)</name>
        <dbReference type="ChEBI" id="CHEBI:29105"/>
    </ligand>
</feature>
<feature type="binding site" evidence="8">
    <location>
        <begin position="279"/>
        <end position="280"/>
    </location>
    <ligand>
        <name>NAD(+)</name>
        <dbReference type="ChEBI" id="CHEBI:57540"/>
    </ligand>
</feature>
<feature type="compositionally biased region" description="Acidic residues" evidence="11">
    <location>
        <begin position="191"/>
        <end position="200"/>
    </location>
</feature>
<dbReference type="Pfam" id="PF02146">
    <property type="entry name" value="SIR2"/>
    <property type="match status" value="2"/>
</dbReference>
<dbReference type="InterPro" id="IPR026591">
    <property type="entry name" value="Sirtuin_cat_small_dom_sf"/>
</dbReference>
<keyword evidence="2 6" id="KW-0808">Transferase</keyword>
<evidence type="ECO:0000256" key="9">
    <source>
        <dbReference type="PIRSR" id="PIRSR037938-3"/>
    </source>
</evidence>
<dbReference type="Gene3D" id="3.30.1600.10">
    <property type="entry name" value="SIR2/SIRT2 'Small Domain"/>
    <property type="match status" value="1"/>
</dbReference>
<organism evidence="13 14">
    <name type="scientific">Boothiomyces macroporosus</name>
    <dbReference type="NCBI Taxonomy" id="261099"/>
    <lineage>
        <taxon>Eukaryota</taxon>
        <taxon>Fungi</taxon>
        <taxon>Fungi incertae sedis</taxon>
        <taxon>Chytridiomycota</taxon>
        <taxon>Chytridiomycota incertae sedis</taxon>
        <taxon>Chytridiomycetes</taxon>
        <taxon>Rhizophydiales</taxon>
        <taxon>Terramycetaceae</taxon>
        <taxon>Boothiomyces</taxon>
    </lineage>
</organism>
<protein>
    <recommendedName>
        <fullName evidence="6">NAD-dependent protein deacetylase</fullName>
        <ecNumber evidence="6">2.3.1.286</ecNumber>
    </recommendedName>
</protein>
<keyword evidence="4 6" id="KW-0862">Zinc</keyword>
<proteinExistence type="inferred from homology"/>
<sequence>MSGRKPPTERPFKTPLDEKMEDDSLNIIKDSSLAAFAEYIKKNNCKNIIVMTGAGISTSADFRTPGTGLYDNLQKYNLPFPEAIFDIRYFKAKPEPFFELSRELFPGTFQPTPCHKFIKALADKGMLLRNYTQNIDMLERIAGIPGDLIVEAHGSFHQATCVGRSVPPIDQPLKETDEAKDEQETEKASDLDDDSSEDDPEAIAEYERLARYTAIPGCGKRYTIEEFKKQVFQRKNPTCECEGLIKPDIVFFGEQLPNNFYNLQATDFDRCDALIVMGTSLKVAPFCELINFVGRQVPRLLINMEQCGDRRMQSQGFDFIGDVQKYRRDAFYQGTCDEGCRRLAKELGFDEFDDVDRLIKFADQLTIQSEATVETKDTVREGENSVAFDTTLKVADALDDVDKLTDGLDAVKL</sequence>
<dbReference type="PROSITE" id="PS50305">
    <property type="entry name" value="SIRTUIN"/>
    <property type="match status" value="1"/>
</dbReference>
<feature type="region of interest" description="Disordered" evidence="11">
    <location>
        <begin position="164"/>
        <end position="200"/>
    </location>
</feature>
<dbReference type="GO" id="GO:0017136">
    <property type="term" value="F:histone deacetylase activity, NAD-dependent"/>
    <property type="evidence" value="ECO:0007669"/>
    <property type="project" value="InterPro"/>
</dbReference>
<dbReference type="EMBL" id="JADGKB010000007">
    <property type="protein sequence ID" value="KAJ3261153.1"/>
    <property type="molecule type" value="Genomic_DNA"/>
</dbReference>
<dbReference type="GO" id="GO:0008270">
    <property type="term" value="F:zinc ion binding"/>
    <property type="evidence" value="ECO:0007669"/>
    <property type="project" value="UniProtKB-UniRule"/>
</dbReference>